<evidence type="ECO:0000259" key="4">
    <source>
        <dbReference type="Pfam" id="PF09118"/>
    </source>
</evidence>
<dbReference type="Gene3D" id="2.60.40.10">
    <property type="entry name" value="Immunoglobulins"/>
    <property type="match status" value="1"/>
</dbReference>
<comment type="caution">
    <text evidence="5">The sequence shown here is derived from an EMBL/GenBank/DDBJ whole genome shotgun (WGS) entry which is preliminary data.</text>
</comment>
<proteinExistence type="predicted"/>
<dbReference type="CDD" id="cd02851">
    <property type="entry name" value="E_set_GO_C"/>
    <property type="match status" value="1"/>
</dbReference>
<protein>
    <submittedName>
        <fullName evidence="5">Galactose oxidase</fullName>
    </submittedName>
</protein>
<dbReference type="AlphaFoldDB" id="A0AAD4KZ60"/>
<dbReference type="PANTHER" id="PTHR32208">
    <property type="entry name" value="SECRETED PROTEIN-RELATED"/>
    <property type="match status" value="1"/>
</dbReference>
<dbReference type="InterPro" id="IPR014756">
    <property type="entry name" value="Ig_E-set"/>
</dbReference>
<dbReference type="Proteomes" id="UP001201262">
    <property type="component" value="Unassembled WGS sequence"/>
</dbReference>
<name>A0AAD4KZ60_9EURO</name>
<dbReference type="SMART" id="SM00612">
    <property type="entry name" value="Kelch"/>
    <property type="match status" value="3"/>
</dbReference>
<accession>A0AAD4KZ60</accession>
<gene>
    <name evidence="5" type="ORF">BGW36DRAFT_354726</name>
</gene>
<dbReference type="PANTHER" id="PTHR32208:SF68">
    <property type="entry name" value="GALACTOSE OXIDASE"/>
    <property type="match status" value="1"/>
</dbReference>
<dbReference type="RefSeq" id="XP_046076316.1">
    <property type="nucleotide sequence ID" value="XM_046213557.1"/>
</dbReference>
<dbReference type="InterPro" id="IPR009880">
    <property type="entry name" value="Glyoxal_oxidase_N"/>
</dbReference>
<evidence type="ECO:0000259" key="3">
    <source>
        <dbReference type="Pfam" id="PF07250"/>
    </source>
</evidence>
<reference evidence="5" key="1">
    <citation type="submission" date="2021-12" db="EMBL/GenBank/DDBJ databases">
        <title>Convergent genome expansion in fungi linked to evolution of root-endophyte symbiosis.</title>
        <authorList>
            <consortium name="DOE Joint Genome Institute"/>
            <person name="Ke Y.-H."/>
            <person name="Bonito G."/>
            <person name="Liao H.-L."/>
            <person name="Looney B."/>
            <person name="Rojas-Flechas A."/>
            <person name="Nash J."/>
            <person name="Hameed K."/>
            <person name="Schadt C."/>
            <person name="Martin F."/>
            <person name="Crous P.W."/>
            <person name="Miettinen O."/>
            <person name="Magnuson J.K."/>
            <person name="Labbe J."/>
            <person name="Jacobson D."/>
            <person name="Doktycz M.J."/>
            <person name="Veneault-Fourrey C."/>
            <person name="Kuo A."/>
            <person name="Mondo S."/>
            <person name="Calhoun S."/>
            <person name="Riley R."/>
            <person name="Ohm R."/>
            <person name="LaButti K."/>
            <person name="Andreopoulos B."/>
            <person name="Pangilinan J."/>
            <person name="Nolan M."/>
            <person name="Tritt A."/>
            <person name="Clum A."/>
            <person name="Lipzen A."/>
            <person name="Daum C."/>
            <person name="Barry K."/>
            <person name="Grigoriev I.V."/>
            <person name="Vilgalys R."/>
        </authorList>
    </citation>
    <scope>NUCLEOTIDE SEQUENCE</scope>
    <source>
        <strain evidence="5">PMI_201</strain>
    </source>
</reference>
<feature type="signal peptide" evidence="2">
    <location>
        <begin position="1"/>
        <end position="17"/>
    </location>
</feature>
<sequence length="508" mass="54957">MRPHTLLLGAFVLTTEALFHDGRQPTLANPYSDQIKFPLVPVAVAVVPTTKILVAWSSFKNDSFFVHGDDITQTAFYDPEACAVEHFTVSHLRHDMFCPSISLDFQGRIVVAGGDTEERTSVFDGQDWKPVSDMHIPRGYHSSTILSDGRIFTIGGSFSGGIGGKNGEVYDVNKDEWTLLSNASAETILTKDEGGLYRSDNHAWLFAWSNASVFQAGPSTRMNWFDINDNGTSTPAGIRNNDGDAMTGTVAMYDANKGKILSLGGAPSYNDSDATANAHLITIGKPGSQATVETLEPMHSTRTFANSVILPDGKVFVVGGQSHSVVFSDGNSSMIPEIWDPETKKFTEMAALPIPRNYHSSAILLPNATVFIGGGGLCPGECDTNHLNAHTFFPPYFYEADGVTLATRPIITSVGNSTVQVGGTLYATLSQPVASNEKLTWSMVRMGSSTHTVNTDQRRVYMSPQALTPTLFTLNLLSDPGVMLPGYWYLFALLNGVPSKAEIILVQP</sequence>
<dbReference type="SUPFAM" id="SSF81296">
    <property type="entry name" value="E set domains"/>
    <property type="match status" value="1"/>
</dbReference>
<dbReference type="Pfam" id="PF09118">
    <property type="entry name" value="GO-like_E_set"/>
    <property type="match status" value="1"/>
</dbReference>
<evidence type="ECO:0000313" key="6">
    <source>
        <dbReference type="Proteomes" id="UP001201262"/>
    </source>
</evidence>
<evidence type="ECO:0000313" key="5">
    <source>
        <dbReference type="EMBL" id="KAH8703298.1"/>
    </source>
</evidence>
<keyword evidence="6" id="KW-1185">Reference proteome</keyword>
<feature type="domain" description="Glyoxal oxidase N-terminal" evidence="3">
    <location>
        <begin position="74"/>
        <end position="375"/>
    </location>
</feature>
<keyword evidence="1 2" id="KW-0732">Signal</keyword>
<feature type="domain" description="Galactose oxidase-like Early set" evidence="4">
    <location>
        <begin position="408"/>
        <end position="505"/>
    </location>
</feature>
<feature type="chain" id="PRO_5042291422" evidence="2">
    <location>
        <begin position="18"/>
        <end position="508"/>
    </location>
</feature>
<dbReference type="GeneID" id="70243844"/>
<dbReference type="EMBL" id="JAJTJA010000002">
    <property type="protein sequence ID" value="KAH8703298.1"/>
    <property type="molecule type" value="Genomic_DNA"/>
</dbReference>
<dbReference type="InterPro" id="IPR013783">
    <property type="entry name" value="Ig-like_fold"/>
</dbReference>
<dbReference type="InterPro" id="IPR006652">
    <property type="entry name" value="Kelch_1"/>
</dbReference>
<dbReference type="Gene3D" id="2.130.10.80">
    <property type="entry name" value="Galactose oxidase/kelch, beta-propeller"/>
    <property type="match status" value="1"/>
</dbReference>
<evidence type="ECO:0000256" key="2">
    <source>
        <dbReference type="SAM" id="SignalP"/>
    </source>
</evidence>
<evidence type="ECO:0000256" key="1">
    <source>
        <dbReference type="ARBA" id="ARBA00022729"/>
    </source>
</evidence>
<dbReference type="InterPro" id="IPR015202">
    <property type="entry name" value="GO-like_E_set"/>
</dbReference>
<dbReference type="InterPro" id="IPR011043">
    <property type="entry name" value="Gal_Oxase/kelch_b-propeller"/>
</dbReference>
<dbReference type="InterPro" id="IPR037293">
    <property type="entry name" value="Gal_Oxidase_central_sf"/>
</dbReference>
<dbReference type="SUPFAM" id="SSF50965">
    <property type="entry name" value="Galactose oxidase, central domain"/>
    <property type="match status" value="1"/>
</dbReference>
<organism evidence="5 6">
    <name type="scientific">Talaromyces proteolyticus</name>
    <dbReference type="NCBI Taxonomy" id="1131652"/>
    <lineage>
        <taxon>Eukaryota</taxon>
        <taxon>Fungi</taxon>
        <taxon>Dikarya</taxon>
        <taxon>Ascomycota</taxon>
        <taxon>Pezizomycotina</taxon>
        <taxon>Eurotiomycetes</taxon>
        <taxon>Eurotiomycetidae</taxon>
        <taxon>Eurotiales</taxon>
        <taxon>Trichocomaceae</taxon>
        <taxon>Talaromyces</taxon>
        <taxon>Talaromyces sect. Bacilispori</taxon>
    </lineage>
</organism>
<dbReference type="Pfam" id="PF07250">
    <property type="entry name" value="Glyoxal_oxid_N"/>
    <property type="match status" value="1"/>
</dbReference>